<dbReference type="GO" id="GO:0008289">
    <property type="term" value="F:lipid binding"/>
    <property type="evidence" value="ECO:0007669"/>
    <property type="project" value="UniProtKB-KW"/>
</dbReference>
<dbReference type="Pfam" id="PF00061">
    <property type="entry name" value="Lipocalin"/>
    <property type="match status" value="1"/>
</dbReference>
<evidence type="ECO:0000259" key="3">
    <source>
        <dbReference type="Pfam" id="PF00061"/>
    </source>
</evidence>
<name>A0A813YXE8_9BILA</name>
<dbReference type="Proteomes" id="UP000663829">
    <property type="component" value="Unassembled WGS sequence"/>
</dbReference>
<feature type="domain" description="Lipocalin/cytosolic fatty-acid binding" evidence="3">
    <location>
        <begin position="9"/>
        <end position="118"/>
    </location>
</feature>
<evidence type="ECO:0000313" key="6">
    <source>
        <dbReference type="EMBL" id="CAF3519060.1"/>
    </source>
</evidence>
<dbReference type="EMBL" id="CAJOBC010001377">
    <property type="protein sequence ID" value="CAF3674928.1"/>
    <property type="molecule type" value="Genomic_DNA"/>
</dbReference>
<dbReference type="Proteomes" id="UP000682733">
    <property type="component" value="Unassembled WGS sequence"/>
</dbReference>
<dbReference type="PRINTS" id="PR00178">
    <property type="entry name" value="FATTYACIDBP"/>
</dbReference>
<gene>
    <name evidence="5" type="ORF">GPM918_LOCUS8097</name>
    <name evidence="4" type="ORF">OVA965_LOCUS1471</name>
    <name evidence="7" type="ORF">SRO942_LOCUS8097</name>
    <name evidence="6" type="ORF">TMI583_LOCUS1472</name>
</gene>
<dbReference type="Gene3D" id="2.40.128.20">
    <property type="match status" value="1"/>
</dbReference>
<keyword evidence="8" id="KW-1185">Reference proteome</keyword>
<evidence type="ECO:0000313" key="8">
    <source>
        <dbReference type="Proteomes" id="UP000663829"/>
    </source>
</evidence>
<evidence type="ECO:0000313" key="5">
    <source>
        <dbReference type="EMBL" id="CAF0890531.1"/>
    </source>
</evidence>
<evidence type="ECO:0000256" key="2">
    <source>
        <dbReference type="ARBA" id="ARBA00023121"/>
    </source>
</evidence>
<dbReference type="InterPro" id="IPR000566">
    <property type="entry name" value="Lipocln_cytosolic_FA-bd_dom"/>
</dbReference>
<dbReference type="CDD" id="cd00742">
    <property type="entry name" value="FABP"/>
    <property type="match status" value="1"/>
</dbReference>
<dbReference type="Proteomes" id="UP000677228">
    <property type="component" value="Unassembled WGS sequence"/>
</dbReference>
<proteinExistence type="inferred from homology"/>
<reference evidence="5" key="1">
    <citation type="submission" date="2021-02" db="EMBL/GenBank/DDBJ databases">
        <authorList>
            <person name="Nowell W R."/>
        </authorList>
    </citation>
    <scope>NUCLEOTIDE SEQUENCE</scope>
</reference>
<dbReference type="InterPro" id="IPR000463">
    <property type="entry name" value="Fatty_acid-bd"/>
</dbReference>
<dbReference type="Proteomes" id="UP000681722">
    <property type="component" value="Unassembled WGS sequence"/>
</dbReference>
<protein>
    <recommendedName>
        <fullName evidence="3">Lipocalin/cytosolic fatty-acid binding domain-containing protein</fullName>
    </recommendedName>
</protein>
<comment type="caution">
    <text evidence="5">The sequence shown here is derived from an EMBL/GenBank/DDBJ whole genome shotgun (WGS) entry which is preliminary data.</text>
</comment>
<dbReference type="InterPro" id="IPR012674">
    <property type="entry name" value="Calycin"/>
</dbReference>
<comment type="similarity">
    <text evidence="1">Belongs to the calycin superfamily. Fatty-acid binding protein (FABP) family.</text>
</comment>
<dbReference type="EMBL" id="CAJNOQ010001377">
    <property type="protein sequence ID" value="CAF0890531.1"/>
    <property type="molecule type" value="Genomic_DNA"/>
</dbReference>
<dbReference type="PANTHER" id="PTHR11955">
    <property type="entry name" value="FATTY ACID BINDING PROTEIN"/>
    <property type="match status" value="1"/>
</dbReference>
<evidence type="ECO:0000313" key="4">
    <source>
        <dbReference type="EMBL" id="CAF0741579.1"/>
    </source>
</evidence>
<dbReference type="InterPro" id="IPR031259">
    <property type="entry name" value="ILBP"/>
</dbReference>
<sequence>MPDLQKLKGTWKYEDGEKFDDFLSELGISLPLRISARAVKPTIIITQEPNGKWVFKSESTFKTQAYEFEPNVEFTETRLDGEEVKSTIRFTDDGHWMHTSRDKKGKESTIERYVDEKDQQQVICSCGKVKSTRWYKRACTGWFGASENYVIFDLFRH</sequence>
<organism evidence="5 8">
    <name type="scientific">Didymodactylos carnosus</name>
    <dbReference type="NCBI Taxonomy" id="1234261"/>
    <lineage>
        <taxon>Eukaryota</taxon>
        <taxon>Metazoa</taxon>
        <taxon>Spiralia</taxon>
        <taxon>Gnathifera</taxon>
        <taxon>Rotifera</taxon>
        <taxon>Eurotatoria</taxon>
        <taxon>Bdelloidea</taxon>
        <taxon>Philodinida</taxon>
        <taxon>Philodinidae</taxon>
        <taxon>Didymodactylos</taxon>
    </lineage>
</organism>
<keyword evidence="2" id="KW-0446">Lipid-binding</keyword>
<dbReference type="SUPFAM" id="SSF50814">
    <property type="entry name" value="Lipocalins"/>
    <property type="match status" value="1"/>
</dbReference>
<accession>A0A813YXE8</accession>
<evidence type="ECO:0000256" key="1">
    <source>
        <dbReference type="ARBA" id="ARBA00008390"/>
    </source>
</evidence>
<dbReference type="EMBL" id="CAJOBA010000272">
    <property type="protein sequence ID" value="CAF3519060.1"/>
    <property type="molecule type" value="Genomic_DNA"/>
</dbReference>
<dbReference type="OrthoDB" id="412780at2759"/>
<evidence type="ECO:0000313" key="7">
    <source>
        <dbReference type="EMBL" id="CAF3674928.1"/>
    </source>
</evidence>
<dbReference type="AlphaFoldDB" id="A0A813YXE8"/>
<dbReference type="EMBL" id="CAJNOK010000272">
    <property type="protein sequence ID" value="CAF0741579.1"/>
    <property type="molecule type" value="Genomic_DNA"/>
</dbReference>